<keyword evidence="4" id="KW-1185">Reference proteome</keyword>
<accession>A0ABR1GLY3</accession>
<dbReference type="Proteomes" id="UP001498476">
    <property type="component" value="Unassembled WGS sequence"/>
</dbReference>
<gene>
    <name evidence="3" type="ORF">QQX98_011394</name>
</gene>
<evidence type="ECO:0000256" key="1">
    <source>
        <dbReference type="SAM" id="MobiDB-lite"/>
    </source>
</evidence>
<sequence length="75" mass="7757">MGGVMSCIVDAFRTVGRAIMAVISGIGGILQAIISGIVRFCGIIVSFLTCGYCGGKRRGGGTHTRSHGASRRSRV</sequence>
<keyword evidence="2" id="KW-0812">Transmembrane</keyword>
<organism evidence="3 4">
    <name type="scientific">Neonectria punicea</name>
    <dbReference type="NCBI Taxonomy" id="979145"/>
    <lineage>
        <taxon>Eukaryota</taxon>
        <taxon>Fungi</taxon>
        <taxon>Dikarya</taxon>
        <taxon>Ascomycota</taxon>
        <taxon>Pezizomycotina</taxon>
        <taxon>Sordariomycetes</taxon>
        <taxon>Hypocreomycetidae</taxon>
        <taxon>Hypocreales</taxon>
        <taxon>Nectriaceae</taxon>
        <taxon>Neonectria</taxon>
    </lineage>
</organism>
<keyword evidence="2" id="KW-1133">Transmembrane helix</keyword>
<name>A0ABR1GLY3_9HYPO</name>
<dbReference type="EMBL" id="JAZAVJ010000277">
    <property type="protein sequence ID" value="KAK7402864.1"/>
    <property type="molecule type" value="Genomic_DNA"/>
</dbReference>
<protein>
    <submittedName>
        <fullName evidence="3">Uncharacterized protein</fullName>
    </submittedName>
</protein>
<evidence type="ECO:0000313" key="4">
    <source>
        <dbReference type="Proteomes" id="UP001498476"/>
    </source>
</evidence>
<keyword evidence="2" id="KW-0472">Membrane</keyword>
<comment type="caution">
    <text evidence="3">The sequence shown here is derived from an EMBL/GenBank/DDBJ whole genome shotgun (WGS) entry which is preliminary data.</text>
</comment>
<evidence type="ECO:0000313" key="3">
    <source>
        <dbReference type="EMBL" id="KAK7402864.1"/>
    </source>
</evidence>
<proteinExistence type="predicted"/>
<feature type="region of interest" description="Disordered" evidence="1">
    <location>
        <begin position="56"/>
        <end position="75"/>
    </location>
</feature>
<reference evidence="3 4" key="1">
    <citation type="journal article" date="2025" name="Microbiol. Resour. Announc.">
        <title>Draft genome sequences for Neonectria magnoliae and Neonectria punicea, canker pathogens of Liriodendron tulipifera and Acer saccharum in West Virginia.</title>
        <authorList>
            <person name="Petronek H.M."/>
            <person name="Kasson M.T."/>
            <person name="Metheny A.M."/>
            <person name="Stauder C.M."/>
            <person name="Lovett B."/>
            <person name="Lynch S.C."/>
            <person name="Garnas J.R."/>
            <person name="Kasson L.R."/>
            <person name="Stajich J.E."/>
        </authorList>
    </citation>
    <scope>NUCLEOTIDE SEQUENCE [LARGE SCALE GENOMIC DNA]</scope>
    <source>
        <strain evidence="3 4">NRRL 64653</strain>
    </source>
</reference>
<feature type="transmembrane region" description="Helical" evidence="2">
    <location>
        <begin position="20"/>
        <end position="48"/>
    </location>
</feature>
<evidence type="ECO:0000256" key="2">
    <source>
        <dbReference type="SAM" id="Phobius"/>
    </source>
</evidence>